<feature type="repeat" description="Solcar" evidence="19">
    <location>
        <begin position="1241"/>
        <end position="1325"/>
    </location>
</feature>
<feature type="domain" description="Glycoside hydrolase family 65 N-terminal" evidence="23">
    <location>
        <begin position="73"/>
        <end position="338"/>
    </location>
</feature>
<evidence type="ECO:0000256" key="17">
    <source>
        <dbReference type="ARBA" id="ARBA00030473"/>
    </source>
</evidence>
<dbReference type="Gene3D" id="1.50.10.10">
    <property type="match status" value="1"/>
</dbReference>
<comment type="similarity">
    <text evidence="3">Belongs to the mitochondrial carrier (TC 2.A.29) family.</text>
</comment>
<dbReference type="Gene3D" id="2.70.98.40">
    <property type="entry name" value="Glycoside hydrolase, family 65, N-terminal domain"/>
    <property type="match status" value="1"/>
</dbReference>
<feature type="domain" description="Glycoside hydrolase family 65 central catalytic" evidence="22">
    <location>
        <begin position="433"/>
        <end position="619"/>
    </location>
</feature>
<dbReference type="EMBL" id="MKZY01000009">
    <property type="protein sequence ID" value="OOO05647.1"/>
    <property type="molecule type" value="Genomic_DNA"/>
</dbReference>
<evidence type="ECO:0000256" key="19">
    <source>
        <dbReference type="PROSITE-ProRule" id="PRU00282"/>
    </source>
</evidence>
<dbReference type="PROSITE" id="PS50920">
    <property type="entry name" value="SOLCAR"/>
    <property type="match status" value="3"/>
</dbReference>
<evidence type="ECO:0000256" key="3">
    <source>
        <dbReference type="ARBA" id="ARBA00006375"/>
    </source>
</evidence>
<dbReference type="InterPro" id="IPR005195">
    <property type="entry name" value="Glyco_hydro_65_M"/>
</dbReference>
<evidence type="ECO:0000259" key="23">
    <source>
        <dbReference type="Pfam" id="PF03636"/>
    </source>
</evidence>
<evidence type="ECO:0000256" key="4">
    <source>
        <dbReference type="ARBA" id="ARBA00006768"/>
    </source>
</evidence>
<dbReference type="InterPro" id="IPR018108">
    <property type="entry name" value="MCP_transmembrane"/>
</dbReference>
<keyword evidence="13" id="KW-0496">Mitochondrion</keyword>
<feature type="repeat" description="Solcar" evidence="19">
    <location>
        <begin position="1143"/>
        <end position="1228"/>
    </location>
</feature>
<dbReference type="Pfam" id="PF03632">
    <property type="entry name" value="Glyco_hydro_65m"/>
    <property type="match status" value="1"/>
</dbReference>
<evidence type="ECO:0000256" key="11">
    <source>
        <dbReference type="ARBA" id="ARBA00022801"/>
    </source>
</evidence>
<evidence type="ECO:0000256" key="14">
    <source>
        <dbReference type="ARBA" id="ARBA00023136"/>
    </source>
</evidence>
<dbReference type="EC" id="3.2.1.28" evidence="5"/>
<keyword evidence="11 24" id="KW-0378">Hydrolase</keyword>
<dbReference type="VEuPathDB" id="FungiDB:AO090120000052"/>
<evidence type="ECO:0000256" key="8">
    <source>
        <dbReference type="ARBA" id="ARBA00022729"/>
    </source>
</evidence>
<dbReference type="GO" id="GO:0004555">
    <property type="term" value="F:alpha,alpha-trehalase activity"/>
    <property type="evidence" value="ECO:0007669"/>
    <property type="project" value="UniProtKB-EC"/>
</dbReference>
<feature type="region of interest" description="Disordered" evidence="20">
    <location>
        <begin position="1527"/>
        <end position="1546"/>
    </location>
</feature>
<dbReference type="SUPFAM" id="SSF48208">
    <property type="entry name" value="Six-hairpin glycosidases"/>
    <property type="match status" value="1"/>
</dbReference>
<evidence type="ECO:0000256" key="18">
    <source>
        <dbReference type="ARBA" id="ARBA00031637"/>
    </source>
</evidence>
<feature type="repeat" description="Solcar" evidence="19">
    <location>
        <begin position="1340"/>
        <end position="1425"/>
    </location>
</feature>
<proteinExistence type="inferred from homology"/>
<keyword evidence="14 19" id="KW-0472">Membrane</keyword>
<feature type="chain" id="PRO_5013137242" description="alpha,alpha-trehalase" evidence="21">
    <location>
        <begin position="19"/>
        <end position="1726"/>
    </location>
</feature>
<dbReference type="Pfam" id="PF03636">
    <property type="entry name" value="Glyco_hydro_65N"/>
    <property type="match status" value="1"/>
</dbReference>
<dbReference type="GO" id="GO:0030246">
    <property type="term" value="F:carbohydrate binding"/>
    <property type="evidence" value="ECO:0007669"/>
    <property type="project" value="InterPro"/>
</dbReference>
<comment type="caution">
    <text evidence="24">The sequence shown here is derived from an EMBL/GenBank/DDBJ whole genome shotgun (WGS) entry which is preliminary data.</text>
</comment>
<evidence type="ECO:0000256" key="13">
    <source>
        <dbReference type="ARBA" id="ARBA00023128"/>
    </source>
</evidence>
<evidence type="ECO:0000256" key="6">
    <source>
        <dbReference type="ARBA" id="ARBA00022448"/>
    </source>
</evidence>
<protein>
    <recommendedName>
        <fullName evidence="5">alpha,alpha-trehalase</fullName>
        <ecNumber evidence="5">3.2.1.28</ecNumber>
    </recommendedName>
    <alternativeName>
        <fullName evidence="17">Alpha,alpha-trehalase</fullName>
    </alternativeName>
    <alternativeName>
        <fullName evidence="18">Alpha,alpha-trehalose glucohydrolase</fullName>
    </alternativeName>
</protein>
<gene>
    <name evidence="24" type="ORF">OAory_01071630</name>
</gene>
<dbReference type="Gene3D" id="1.50.40.10">
    <property type="entry name" value="Mitochondrial carrier domain"/>
    <property type="match status" value="1"/>
</dbReference>
<evidence type="ECO:0000256" key="2">
    <source>
        <dbReference type="ARBA" id="ARBA00004448"/>
    </source>
</evidence>
<dbReference type="GO" id="GO:0009277">
    <property type="term" value="C:fungal-type cell wall"/>
    <property type="evidence" value="ECO:0007669"/>
    <property type="project" value="TreeGrafter"/>
</dbReference>
<dbReference type="SUPFAM" id="SSF74650">
    <property type="entry name" value="Galactose mutarotase-like"/>
    <property type="match status" value="1"/>
</dbReference>
<keyword evidence="7 19" id="KW-0812">Transmembrane</keyword>
<dbReference type="FunFam" id="2.70.98.40:FF:000004">
    <property type="entry name" value="Alpha,alpha-trehalose glucohydrolase TreA/Ath1"/>
    <property type="match status" value="1"/>
</dbReference>
<dbReference type="FunFam" id="1.50.40.10:FF:000024">
    <property type="entry name" value="MIR1p Mitochondrial phosphate carrier"/>
    <property type="match status" value="1"/>
</dbReference>
<keyword evidence="15" id="KW-0325">Glycoprotein</keyword>
<evidence type="ECO:0000256" key="7">
    <source>
        <dbReference type="ARBA" id="ARBA00022692"/>
    </source>
</evidence>
<dbReference type="FunFam" id="1.50.10.10:FF:000032">
    <property type="entry name" value="Vacuolar acid trehalase"/>
    <property type="match status" value="1"/>
</dbReference>
<dbReference type="OrthoDB" id="200349at2759"/>
<dbReference type="InterPro" id="IPR023395">
    <property type="entry name" value="MCP_dom_sf"/>
</dbReference>
<comment type="subcellular location">
    <subcellularLocation>
        <location evidence="2">Mitochondrion inner membrane</location>
        <topology evidence="2">Multi-pass membrane protein</topology>
    </subcellularLocation>
</comment>
<evidence type="ECO:0000256" key="20">
    <source>
        <dbReference type="SAM" id="MobiDB-lite"/>
    </source>
</evidence>
<feature type="signal peptide" evidence="21">
    <location>
        <begin position="1"/>
        <end position="18"/>
    </location>
</feature>
<evidence type="ECO:0000256" key="10">
    <source>
        <dbReference type="ARBA" id="ARBA00022792"/>
    </source>
</evidence>
<dbReference type="Pfam" id="PF00153">
    <property type="entry name" value="Mito_carr"/>
    <property type="match status" value="3"/>
</dbReference>
<evidence type="ECO:0000256" key="1">
    <source>
        <dbReference type="ARBA" id="ARBA00001576"/>
    </source>
</evidence>
<dbReference type="eggNOG" id="KOG4125">
    <property type="taxonomic scope" value="Eukaryota"/>
</dbReference>
<dbReference type="GO" id="GO:0005993">
    <property type="term" value="P:trehalose catabolic process"/>
    <property type="evidence" value="ECO:0007669"/>
    <property type="project" value="TreeGrafter"/>
</dbReference>
<organism evidence="24 25">
    <name type="scientific">Aspergillus oryzae</name>
    <name type="common">Yellow koji mold</name>
    <dbReference type="NCBI Taxonomy" id="5062"/>
    <lineage>
        <taxon>Eukaryota</taxon>
        <taxon>Fungi</taxon>
        <taxon>Dikarya</taxon>
        <taxon>Ascomycota</taxon>
        <taxon>Pezizomycotina</taxon>
        <taxon>Eurotiomycetes</taxon>
        <taxon>Eurotiomycetidae</taxon>
        <taxon>Eurotiales</taxon>
        <taxon>Aspergillaceae</taxon>
        <taxon>Aspergillus</taxon>
        <taxon>Aspergillus subgen. Circumdati</taxon>
    </lineage>
</organism>
<evidence type="ECO:0000256" key="12">
    <source>
        <dbReference type="ARBA" id="ARBA00022989"/>
    </source>
</evidence>
<name>A0A1S9D970_ASPOZ</name>
<evidence type="ECO:0000313" key="25">
    <source>
        <dbReference type="Proteomes" id="UP000190312"/>
    </source>
</evidence>
<keyword evidence="9" id="KW-0677">Repeat</keyword>
<dbReference type="Proteomes" id="UP000190312">
    <property type="component" value="Unassembled WGS sequence"/>
</dbReference>
<evidence type="ECO:0000256" key="21">
    <source>
        <dbReference type="SAM" id="SignalP"/>
    </source>
</evidence>
<sequence length="1726" mass="188597">MKLRNLAPWALLLTAVHGLPSQGTQNKHNPRVAKILKRHEGSSQKAKDSNNVYETKFDGVTWDEENWLLKTTTLDQGHYQSRGSVANGYLGINVASVGPFFELDEEVDGDVINGWPLYSRRQSFATIAGFFDSQPTTNGTNFPWLSQYGWDTAISGVPHWSGLILDLGDDVYLDSTVDDSTITDFQSTYDFKAGVLSWSYTWSPADKGSFEITYRLFANKLNITQAVVDMEIIPSVDANATVANVIDGYSAVRTDFVESGQDDGALFSAVRPWGISNVTAYIYTNLTGSANVDLSSRTLVTGKPYVNTNESSVAQTVNVKFTAKEPVRITKFVGGASTDAFADPKQTAKEAASAALAAGYKNSLESHASEWANIMHENSVDRFTDPTTGKLPEDQHVIDSAVIAVTNIYYLLQNTVSQNAIAAVSNATVNETSFSVGGLTSDSYGGQVFWDADVWMQPGLVASHPEAAQGVTNYRVAKYQQAKENVKTAFTSSKNQTRFDPSAAIYPWTSGRAGNCTATGACFDYQYHLNGDIGLSMIYQWVASGDTEYFQEKHFPIYDSVATLYSNLVERNGSSWTLTNMTDPDEYANHVDAGGFTMPLIAQTLENANTFRQQFNLEPNDTWTEISENVLLLRQNNVTLEYTSMNGTAVVKQADVVLVTYPLAYESNYTAEMALSDLDYYANKQSADGPAMTWAIFSIVASDVSPSGCSAWTYHQYSYDPYTRGPFFQLSEQMLDNASINGGTHPAYPFLTGHGGANQVVLFGYLGLRLLPEEGIYITPNLPPQIPYVKYRTFYWRGWPIAAESNYTHTTIRRDTKTAPLSTADERFRNATIPVHVGSDEAETHTLQPTGSPLIIENRQIGTIPTMQGNQIQCQPITSPDEYKAGQFPISANDGATSTKWQPASSNLSSITVTLSDTQLANAVSGFHFDWASAPPVNASVIFHEEVIDNPASVFAFGTQDQAQDEGDEKYRVVLTLTGIEPSTIYTAEEENQVRIPVGNTTTTQLKETVKASKYATLLIAGNQALSGEQEDAGATVAEWVILSQEGGQSQSAATAQRRGPQMQADLASAGSGLFRDGLARLFLIKTTLRLSPPSPTSFCFILVYYSPLHQSTVPSYHTDKMSVTTAAPVEAKTEPQKLSGLNLYSRFAFAGAVCCSVTHGGLTPVDVVKTRIQLDPVTYNRGLIGGFRQVIQNEGAGALLTGAGPTFAGYFLQGALKFGGYEFFKQQSINTIGYENARNNRIAVYCVSSAFAEFFADIALCPLEATRIRLVSEPTFASGLVSGFGRIARQEGLAGFYSGFGPILFKQVPYTMSKFVVYEKVAEFAYANFFDKEKTSDGMQTAINLGSGLIAGFAAAIVSQPADTMLSKINKTKGLPGEGTTSRLIKIAKELGFRGSFSGIGARLVMVGALTAGQFAIYGDLKKAMGAPENRSAAIVALEAIDKHQFSEYWQKPESQPQLPCFCPKLCVAEDLQNLQVSVTNNAGDAVIEKSVSFVAAQPELRNGFLCARSFNETRVIHFAGVSSPSDDLGKMKQSRSPVGSSTPAGLLPRRLEEKVLREITDVTDIVVTTVMNARELDKRCFKPNAVIFDEASFFRDPELFPALSILSSVNRVHMRMWSVSAFERLHIVGYPSVMLDVQNRSHAHLYAPTSEAFYDGQIVDGAQRAKIAIGMLTKNSGYPGFMFSSRRINVTTSRAKHCVVIRVNSPQIQYRETVDMFVFIGERN</sequence>
<keyword evidence="16" id="KW-0326">Glycosidase</keyword>
<evidence type="ECO:0000313" key="24">
    <source>
        <dbReference type="EMBL" id="OOO05647.1"/>
    </source>
</evidence>
<dbReference type="VEuPathDB" id="FungiDB:AO090120000053"/>
<dbReference type="InterPro" id="IPR037018">
    <property type="entry name" value="GH65_N"/>
</dbReference>
<dbReference type="GO" id="GO:0005743">
    <property type="term" value="C:mitochondrial inner membrane"/>
    <property type="evidence" value="ECO:0007669"/>
    <property type="project" value="UniProtKB-SubCell"/>
</dbReference>
<dbReference type="PANTHER" id="PTHR11051">
    <property type="entry name" value="GLYCOSYL HYDROLASE-RELATED"/>
    <property type="match status" value="1"/>
</dbReference>
<comment type="similarity">
    <text evidence="4">Belongs to the glycosyl hydrolase 65 family.</text>
</comment>
<feature type="compositionally biased region" description="Polar residues" evidence="20">
    <location>
        <begin position="1536"/>
        <end position="1545"/>
    </location>
</feature>
<keyword evidence="8 21" id="KW-0732">Signal</keyword>
<dbReference type="InterPro" id="IPR011013">
    <property type="entry name" value="Gal_mutarotase_sf_dom"/>
</dbReference>
<accession>A0A1S9D970</accession>
<evidence type="ECO:0000256" key="16">
    <source>
        <dbReference type="ARBA" id="ARBA00023295"/>
    </source>
</evidence>
<dbReference type="SUPFAM" id="SSF103506">
    <property type="entry name" value="Mitochondrial carrier"/>
    <property type="match status" value="1"/>
</dbReference>
<evidence type="ECO:0000256" key="9">
    <source>
        <dbReference type="ARBA" id="ARBA00022737"/>
    </source>
</evidence>
<keyword evidence="10" id="KW-0999">Mitochondrion inner membrane</keyword>
<keyword evidence="6" id="KW-0813">Transport</keyword>
<evidence type="ECO:0000256" key="5">
    <source>
        <dbReference type="ARBA" id="ARBA00012757"/>
    </source>
</evidence>
<keyword evidence="12" id="KW-1133">Transmembrane helix</keyword>
<dbReference type="InterPro" id="IPR005196">
    <property type="entry name" value="Glyco_hydro_65_N"/>
</dbReference>
<evidence type="ECO:0000256" key="15">
    <source>
        <dbReference type="ARBA" id="ARBA00023180"/>
    </source>
</evidence>
<comment type="catalytic activity">
    <reaction evidence="1">
        <text>alpha,alpha-trehalose + H2O = alpha-D-glucose + beta-D-glucose</text>
        <dbReference type="Rhea" id="RHEA:32675"/>
        <dbReference type="ChEBI" id="CHEBI:15377"/>
        <dbReference type="ChEBI" id="CHEBI:15903"/>
        <dbReference type="ChEBI" id="CHEBI:16551"/>
        <dbReference type="ChEBI" id="CHEBI:17925"/>
        <dbReference type="EC" id="3.2.1.28"/>
    </reaction>
</comment>
<dbReference type="InterPro" id="IPR008928">
    <property type="entry name" value="6-hairpin_glycosidase_sf"/>
</dbReference>
<reference evidence="24 25" key="1">
    <citation type="submission" date="2016-10" db="EMBL/GenBank/DDBJ databases">
        <title>Genome sequencing of Aspergillus oryzae BCC7051.</title>
        <authorList>
            <person name="Thammarongtham C."/>
            <person name="Vorapreeda T."/>
            <person name="Nookaew I."/>
            <person name="Srisuk T."/>
            <person name="Land M."/>
            <person name="Jeennor S."/>
            <person name="Laoteng K."/>
        </authorList>
    </citation>
    <scope>NUCLEOTIDE SEQUENCE [LARGE SCALE GENOMIC DNA]</scope>
    <source>
        <strain evidence="24 25">BCC7051</strain>
    </source>
</reference>
<evidence type="ECO:0000259" key="22">
    <source>
        <dbReference type="Pfam" id="PF03632"/>
    </source>
</evidence>
<dbReference type="InterPro" id="IPR012341">
    <property type="entry name" value="6hp_glycosidase-like_sf"/>
</dbReference>
<dbReference type="PANTHER" id="PTHR11051:SF8">
    <property type="entry name" value="PROTEIN-GLUCOSYLGALACTOSYLHYDROXYLYSINE GLUCOSIDASE"/>
    <property type="match status" value="1"/>
</dbReference>